<evidence type="ECO:0000256" key="3">
    <source>
        <dbReference type="ARBA" id="ARBA00022664"/>
    </source>
</evidence>
<evidence type="ECO:0000313" key="12">
    <source>
        <dbReference type="EMBL" id="WVZ07479.1"/>
    </source>
</evidence>
<dbReference type="CDD" id="cd01719">
    <property type="entry name" value="Sm_G"/>
    <property type="match status" value="1"/>
</dbReference>
<keyword evidence="6 10" id="KW-0508">mRNA splicing</keyword>
<feature type="non-terminal residue" evidence="12">
    <location>
        <position position="1"/>
    </location>
</feature>
<dbReference type="GO" id="GO:0097526">
    <property type="term" value="C:spliceosomal tri-snRNP complex"/>
    <property type="evidence" value="ECO:0007669"/>
    <property type="project" value="TreeGrafter"/>
</dbReference>
<gene>
    <name evidence="12" type="ORF">V8G54_020825</name>
</gene>
<dbReference type="InterPro" id="IPR010920">
    <property type="entry name" value="LSM_dom_sf"/>
</dbReference>
<evidence type="ECO:0000256" key="6">
    <source>
        <dbReference type="ARBA" id="ARBA00023187"/>
    </source>
</evidence>
<dbReference type="AlphaFoldDB" id="A0AAQ3RTQ5"/>
<dbReference type="SUPFAM" id="SSF50182">
    <property type="entry name" value="Sm-like ribonucleoproteins"/>
    <property type="match status" value="1"/>
</dbReference>
<evidence type="ECO:0000256" key="1">
    <source>
        <dbReference type="ARBA" id="ARBA00004123"/>
    </source>
</evidence>
<dbReference type="InterPro" id="IPR044641">
    <property type="entry name" value="Lsm7/SmG-like"/>
</dbReference>
<keyword evidence="4 10" id="KW-0747">Spliceosome</keyword>
<keyword evidence="5 10" id="KW-0694">RNA-binding</keyword>
<evidence type="ECO:0000256" key="9">
    <source>
        <dbReference type="ARBA" id="ARBA00059471"/>
    </source>
</evidence>
<dbReference type="GO" id="GO:0043186">
    <property type="term" value="C:P granule"/>
    <property type="evidence" value="ECO:0007669"/>
    <property type="project" value="TreeGrafter"/>
</dbReference>
<sequence>DPWALVRISFIFMLGFKVQRRGNIAIEVRFWFWYFREVNQIFFASVIFHLITMSRSGQPPDLKKYMDKKLQIKLNANRMIVGTLRGFDQFMNLVVDNTVEVNGNEKTDIGMVVIRGNSVVTVEALEPVNRA</sequence>
<keyword evidence="3 10" id="KW-0507">mRNA processing</keyword>
<comment type="function">
    <text evidence="10">Plays a role in pre-mRNA splicing.</text>
</comment>
<dbReference type="PANTHER" id="PTHR10553">
    <property type="entry name" value="SMALL NUCLEAR RIBONUCLEOPROTEIN"/>
    <property type="match status" value="1"/>
</dbReference>
<dbReference type="InterPro" id="IPR047575">
    <property type="entry name" value="Sm"/>
</dbReference>
<accession>A0AAQ3RTQ5</accession>
<dbReference type="GO" id="GO:0005687">
    <property type="term" value="C:U4 snRNP"/>
    <property type="evidence" value="ECO:0007669"/>
    <property type="project" value="TreeGrafter"/>
</dbReference>
<keyword evidence="13" id="KW-1185">Reference proteome</keyword>
<dbReference type="GO" id="GO:0005689">
    <property type="term" value="C:U12-type spliceosomal complex"/>
    <property type="evidence" value="ECO:0007669"/>
    <property type="project" value="TreeGrafter"/>
</dbReference>
<dbReference type="GO" id="GO:0005686">
    <property type="term" value="C:U2 snRNP"/>
    <property type="evidence" value="ECO:0007669"/>
    <property type="project" value="TreeGrafter"/>
</dbReference>
<proteinExistence type="inferred from homology"/>
<comment type="similarity">
    <text evidence="2 10">Belongs to the snRNP Sm proteins family.</text>
</comment>
<dbReference type="GO" id="GO:0005685">
    <property type="term" value="C:U1 snRNP"/>
    <property type="evidence" value="ECO:0007669"/>
    <property type="project" value="TreeGrafter"/>
</dbReference>
<dbReference type="FunFam" id="2.30.30.100:FF:000023">
    <property type="entry name" value="Small nuclear ribonucleoprotein G"/>
    <property type="match status" value="1"/>
</dbReference>
<dbReference type="SMART" id="SM00651">
    <property type="entry name" value="Sm"/>
    <property type="match status" value="1"/>
</dbReference>
<protein>
    <recommendedName>
        <fullName evidence="10">Small nuclear ribonucleoprotein G</fullName>
        <shortName evidence="10">snRNP-G</shortName>
    </recommendedName>
</protein>
<dbReference type="Pfam" id="PF01423">
    <property type="entry name" value="LSM"/>
    <property type="match status" value="1"/>
</dbReference>
<comment type="subcellular location">
    <subcellularLocation>
        <location evidence="1 10">Nucleus</location>
    </subcellularLocation>
</comment>
<evidence type="ECO:0000256" key="10">
    <source>
        <dbReference type="RuleBase" id="RU365052"/>
    </source>
</evidence>
<dbReference type="Proteomes" id="UP001374535">
    <property type="component" value="Chromosome 6"/>
</dbReference>
<evidence type="ECO:0000256" key="4">
    <source>
        <dbReference type="ARBA" id="ARBA00022728"/>
    </source>
</evidence>
<evidence type="ECO:0000313" key="13">
    <source>
        <dbReference type="Proteomes" id="UP001374535"/>
    </source>
</evidence>
<evidence type="ECO:0000256" key="8">
    <source>
        <dbReference type="ARBA" id="ARBA00023274"/>
    </source>
</evidence>
<dbReference type="GO" id="GO:0000387">
    <property type="term" value="P:spliceosomal snRNP assembly"/>
    <property type="evidence" value="ECO:0007669"/>
    <property type="project" value="UniProtKB-UniRule"/>
</dbReference>
<organism evidence="12 13">
    <name type="scientific">Vigna mungo</name>
    <name type="common">Black gram</name>
    <name type="synonym">Phaseolus mungo</name>
    <dbReference type="NCBI Taxonomy" id="3915"/>
    <lineage>
        <taxon>Eukaryota</taxon>
        <taxon>Viridiplantae</taxon>
        <taxon>Streptophyta</taxon>
        <taxon>Embryophyta</taxon>
        <taxon>Tracheophyta</taxon>
        <taxon>Spermatophyta</taxon>
        <taxon>Magnoliopsida</taxon>
        <taxon>eudicotyledons</taxon>
        <taxon>Gunneridae</taxon>
        <taxon>Pentapetalae</taxon>
        <taxon>rosids</taxon>
        <taxon>fabids</taxon>
        <taxon>Fabales</taxon>
        <taxon>Fabaceae</taxon>
        <taxon>Papilionoideae</taxon>
        <taxon>50 kb inversion clade</taxon>
        <taxon>NPAAA clade</taxon>
        <taxon>indigoferoid/millettioid clade</taxon>
        <taxon>Phaseoleae</taxon>
        <taxon>Vigna</taxon>
    </lineage>
</organism>
<dbReference type="InterPro" id="IPR034098">
    <property type="entry name" value="Sm_G"/>
</dbReference>
<dbReference type="Gene3D" id="2.30.30.100">
    <property type="match status" value="1"/>
</dbReference>
<dbReference type="GO" id="GO:0003723">
    <property type="term" value="F:RNA binding"/>
    <property type="evidence" value="ECO:0007669"/>
    <property type="project" value="UniProtKB-UniRule"/>
</dbReference>
<dbReference type="GO" id="GO:0071011">
    <property type="term" value="C:precatalytic spliceosome"/>
    <property type="evidence" value="ECO:0007669"/>
    <property type="project" value="TreeGrafter"/>
</dbReference>
<dbReference type="PROSITE" id="PS52002">
    <property type="entry name" value="SM"/>
    <property type="match status" value="1"/>
</dbReference>
<dbReference type="GO" id="GO:0071004">
    <property type="term" value="C:U2-type prespliceosome"/>
    <property type="evidence" value="ECO:0007669"/>
    <property type="project" value="TreeGrafter"/>
</dbReference>
<dbReference type="GO" id="GO:0034719">
    <property type="term" value="C:SMN-Sm protein complex"/>
    <property type="evidence" value="ECO:0007669"/>
    <property type="project" value="TreeGrafter"/>
</dbReference>
<evidence type="ECO:0000256" key="2">
    <source>
        <dbReference type="ARBA" id="ARBA00006850"/>
    </source>
</evidence>
<dbReference type="GO" id="GO:0005682">
    <property type="term" value="C:U5 snRNP"/>
    <property type="evidence" value="ECO:0007669"/>
    <property type="project" value="TreeGrafter"/>
</dbReference>
<evidence type="ECO:0000256" key="7">
    <source>
        <dbReference type="ARBA" id="ARBA00023242"/>
    </source>
</evidence>
<dbReference type="PANTHER" id="PTHR10553:SF2">
    <property type="entry name" value="SMALL NUCLEAR RIBONUCLEOPROTEIN G"/>
    <property type="match status" value="1"/>
</dbReference>
<dbReference type="GO" id="GO:0071013">
    <property type="term" value="C:catalytic step 2 spliceosome"/>
    <property type="evidence" value="ECO:0007669"/>
    <property type="project" value="TreeGrafter"/>
</dbReference>
<evidence type="ECO:0000256" key="5">
    <source>
        <dbReference type="ARBA" id="ARBA00022884"/>
    </source>
</evidence>
<keyword evidence="7 10" id="KW-0539">Nucleus</keyword>
<dbReference type="EMBL" id="CP144695">
    <property type="protein sequence ID" value="WVZ07479.1"/>
    <property type="molecule type" value="Genomic_DNA"/>
</dbReference>
<keyword evidence="8 10" id="KW-0687">Ribonucleoprotein</keyword>
<reference evidence="12 13" key="1">
    <citation type="journal article" date="2023" name="Life. Sci Alliance">
        <title>Evolutionary insights into 3D genome organization and epigenetic landscape of Vigna mungo.</title>
        <authorList>
            <person name="Junaid A."/>
            <person name="Singh B."/>
            <person name="Bhatia S."/>
        </authorList>
    </citation>
    <scope>NUCLEOTIDE SEQUENCE [LARGE SCALE GENOMIC DNA]</scope>
    <source>
        <strain evidence="12">Urdbean</strain>
    </source>
</reference>
<name>A0AAQ3RTQ5_VIGMU</name>
<evidence type="ECO:0000259" key="11">
    <source>
        <dbReference type="PROSITE" id="PS52002"/>
    </source>
</evidence>
<comment type="function">
    <text evidence="9">Probable common Sm protein, is found in U1 and U2 snRNPs and may be part of the spliceosome.</text>
</comment>
<dbReference type="InterPro" id="IPR001163">
    <property type="entry name" value="Sm_dom_euk/arc"/>
</dbReference>
<feature type="domain" description="Sm" evidence="11">
    <location>
        <begin position="57"/>
        <end position="128"/>
    </location>
</feature>